<protein>
    <submittedName>
        <fullName evidence="1">Uncharacterized protein</fullName>
    </submittedName>
</protein>
<keyword evidence="2" id="KW-1185">Reference proteome</keyword>
<name>A0A328D4I3_9ASTE</name>
<organism evidence="1 2">
    <name type="scientific">Cuscuta australis</name>
    <dbReference type="NCBI Taxonomy" id="267555"/>
    <lineage>
        <taxon>Eukaryota</taxon>
        <taxon>Viridiplantae</taxon>
        <taxon>Streptophyta</taxon>
        <taxon>Embryophyta</taxon>
        <taxon>Tracheophyta</taxon>
        <taxon>Spermatophyta</taxon>
        <taxon>Magnoliopsida</taxon>
        <taxon>eudicotyledons</taxon>
        <taxon>Gunneridae</taxon>
        <taxon>Pentapetalae</taxon>
        <taxon>asterids</taxon>
        <taxon>lamiids</taxon>
        <taxon>Solanales</taxon>
        <taxon>Convolvulaceae</taxon>
        <taxon>Cuscuteae</taxon>
        <taxon>Cuscuta</taxon>
        <taxon>Cuscuta subgen. Grammica</taxon>
        <taxon>Cuscuta sect. Cleistogrammica</taxon>
    </lineage>
</organism>
<dbReference type="AlphaFoldDB" id="A0A328D4I3"/>
<accession>A0A328D4I3</accession>
<reference evidence="1 2" key="1">
    <citation type="submission" date="2018-06" db="EMBL/GenBank/DDBJ databases">
        <title>The Genome of Cuscuta australis (Dodder) Provides Insight into the Evolution of Plant Parasitism.</title>
        <authorList>
            <person name="Liu H."/>
        </authorList>
    </citation>
    <scope>NUCLEOTIDE SEQUENCE [LARGE SCALE GENOMIC DNA]</scope>
    <source>
        <strain evidence="2">cv. Yunnan</strain>
        <tissue evidence="1">Vines</tissue>
    </source>
</reference>
<dbReference type="Proteomes" id="UP000249390">
    <property type="component" value="Unassembled WGS sequence"/>
</dbReference>
<evidence type="ECO:0000313" key="2">
    <source>
        <dbReference type="Proteomes" id="UP000249390"/>
    </source>
</evidence>
<evidence type="ECO:0000313" key="1">
    <source>
        <dbReference type="EMBL" id="RAL40020.1"/>
    </source>
</evidence>
<comment type="caution">
    <text evidence="1">The sequence shown here is derived from an EMBL/GenBank/DDBJ whole genome shotgun (WGS) entry which is preliminary data.</text>
</comment>
<dbReference type="EMBL" id="NQVE01000195">
    <property type="protein sequence ID" value="RAL40020.1"/>
    <property type="molecule type" value="Genomic_DNA"/>
</dbReference>
<sequence length="80" mass="8682">MGSNVKNQQQCQNWTGLEGHALNLAYNSPSKNHTGRAFSLTFAVLAHGFDAEVACDQPVVAGVDLDVGRRHMRWLGDSGK</sequence>
<gene>
    <name evidence="1" type="ORF">DM860_008160</name>
</gene>
<proteinExistence type="predicted"/>